<dbReference type="AlphaFoldDB" id="A0A6J5G0F8"/>
<organism evidence="4 5">
    <name type="scientific">Paraburkholderia caffeinitolerans</name>
    <dbReference type="NCBI Taxonomy" id="1723730"/>
    <lineage>
        <taxon>Bacteria</taxon>
        <taxon>Pseudomonadati</taxon>
        <taxon>Pseudomonadota</taxon>
        <taxon>Betaproteobacteria</taxon>
        <taxon>Burkholderiales</taxon>
        <taxon>Burkholderiaceae</taxon>
        <taxon>Paraburkholderia</taxon>
    </lineage>
</organism>
<dbReference type="SUPFAM" id="SSF51735">
    <property type="entry name" value="NAD(P)-binding Rossmann-fold domains"/>
    <property type="match status" value="1"/>
</dbReference>
<evidence type="ECO:0000256" key="1">
    <source>
        <dbReference type="ARBA" id="ARBA00060888"/>
    </source>
</evidence>
<dbReference type="GO" id="GO:0043758">
    <property type="term" value="F:acetate-CoA ligase (ADP-forming) activity"/>
    <property type="evidence" value="ECO:0007669"/>
    <property type="project" value="InterPro"/>
</dbReference>
<dbReference type="Gene3D" id="3.30.470.20">
    <property type="entry name" value="ATP-grasp fold, B domain"/>
    <property type="match status" value="1"/>
</dbReference>
<keyword evidence="2" id="KW-0547">Nucleotide-binding</keyword>
<dbReference type="PROSITE" id="PS50975">
    <property type="entry name" value="ATP_GRASP"/>
    <property type="match status" value="1"/>
</dbReference>
<dbReference type="Gene3D" id="3.30.1490.20">
    <property type="entry name" value="ATP-grasp fold, A domain"/>
    <property type="match status" value="1"/>
</dbReference>
<dbReference type="SUPFAM" id="SSF52210">
    <property type="entry name" value="Succinyl-CoA synthetase domains"/>
    <property type="match status" value="2"/>
</dbReference>
<dbReference type="SUPFAM" id="SSF56059">
    <property type="entry name" value="Glutathione synthetase ATP-binding domain-like"/>
    <property type="match status" value="1"/>
</dbReference>
<dbReference type="EC" id="6.2.1.34" evidence="4"/>
<proteinExistence type="inferred from homology"/>
<dbReference type="GO" id="GO:0050563">
    <property type="term" value="F:trans-feruloyl-CoA synthase activity"/>
    <property type="evidence" value="ECO:0007669"/>
    <property type="project" value="UniProtKB-EC"/>
</dbReference>
<dbReference type="InterPro" id="IPR011761">
    <property type="entry name" value="ATP-grasp"/>
</dbReference>
<evidence type="ECO:0000313" key="5">
    <source>
        <dbReference type="Proteomes" id="UP000494119"/>
    </source>
</evidence>
<dbReference type="InterPro" id="IPR032875">
    <property type="entry name" value="Succ_CoA_lig_flav_dom"/>
</dbReference>
<feature type="domain" description="ATP-grasp" evidence="3">
    <location>
        <begin position="488"/>
        <end position="524"/>
    </location>
</feature>
<evidence type="ECO:0000256" key="2">
    <source>
        <dbReference type="PROSITE-ProRule" id="PRU00409"/>
    </source>
</evidence>
<dbReference type="Gene3D" id="3.40.50.720">
    <property type="entry name" value="NAD(P)-binding Rossmann-like Domain"/>
    <property type="match status" value="1"/>
</dbReference>
<dbReference type="EMBL" id="CADIKL010000014">
    <property type="protein sequence ID" value="CAB3790934.1"/>
    <property type="molecule type" value="Genomic_DNA"/>
</dbReference>
<dbReference type="InterPro" id="IPR043938">
    <property type="entry name" value="Ligase_CoA_dom"/>
</dbReference>
<protein>
    <submittedName>
        <fullName evidence="4">Trans-feruloyl-CoA synthase FCS1</fullName>
        <ecNumber evidence="4">6.2.1.34</ecNumber>
    </submittedName>
</protein>
<dbReference type="SMART" id="SM00881">
    <property type="entry name" value="CoA_binding"/>
    <property type="match status" value="1"/>
</dbReference>
<comment type="similarity">
    <text evidence="1">In the N-terminal section; belongs to the acetate CoA ligase alpha subunit family.</text>
</comment>
<accession>A0A6J5G0F8</accession>
<name>A0A6J5G0F8_9BURK</name>
<keyword evidence="4" id="KW-0436">Ligase</keyword>
<dbReference type="InterPro" id="IPR003781">
    <property type="entry name" value="CoA-bd"/>
</dbReference>
<dbReference type="InterPro" id="IPR013815">
    <property type="entry name" value="ATP_grasp_subdomain_1"/>
</dbReference>
<keyword evidence="2" id="KW-0067">ATP-binding</keyword>
<dbReference type="Pfam" id="PF19045">
    <property type="entry name" value="Ligase_CoA_2"/>
    <property type="match status" value="1"/>
</dbReference>
<reference evidence="4 5" key="1">
    <citation type="submission" date="2020-04" db="EMBL/GenBank/DDBJ databases">
        <authorList>
            <person name="De Canck E."/>
        </authorList>
    </citation>
    <scope>NUCLEOTIDE SEQUENCE [LARGE SCALE GENOMIC DNA]</scope>
    <source>
        <strain evidence="4 5">LMG 28688</strain>
    </source>
</reference>
<dbReference type="Gene3D" id="3.40.50.261">
    <property type="entry name" value="Succinyl-CoA synthetase domains"/>
    <property type="match status" value="2"/>
</dbReference>
<dbReference type="PANTHER" id="PTHR42793:SF4">
    <property type="entry name" value="BLL6376 PROTEIN"/>
    <property type="match status" value="1"/>
</dbReference>
<evidence type="ECO:0000313" key="4">
    <source>
        <dbReference type="EMBL" id="CAB3790934.1"/>
    </source>
</evidence>
<dbReference type="Pfam" id="PF13549">
    <property type="entry name" value="ATP-grasp_5"/>
    <property type="match status" value="1"/>
</dbReference>
<dbReference type="GO" id="GO:0046872">
    <property type="term" value="F:metal ion binding"/>
    <property type="evidence" value="ECO:0007669"/>
    <property type="project" value="InterPro"/>
</dbReference>
<dbReference type="Pfam" id="PF13380">
    <property type="entry name" value="CoA_binding_2"/>
    <property type="match status" value="1"/>
</dbReference>
<dbReference type="PANTHER" id="PTHR42793">
    <property type="entry name" value="COA BINDING DOMAIN CONTAINING PROTEIN"/>
    <property type="match status" value="1"/>
</dbReference>
<dbReference type="InterPro" id="IPR036291">
    <property type="entry name" value="NAD(P)-bd_dom_sf"/>
</dbReference>
<dbReference type="RefSeq" id="WP_175195340.1">
    <property type="nucleotide sequence ID" value="NZ_CADIKL010000014.1"/>
</dbReference>
<gene>
    <name evidence="4" type="primary">FCS1</name>
    <name evidence="4" type="ORF">LMG28688_03188</name>
</gene>
<sequence length="703" mass="72954">MTTSTPIDCLLNPRSVAVIGASDDAARIGGRPIAAMLKLGFTGRILPVNPNRREVQGLPAYASIADLPEVPEVAIVAVQASLVLEAVSALATRGVRVAILFSAGFAETGAEGEALQAEVVAIARRSGMRVLGPNALGIINLHSGFIGSFASSILLGQIRTGCVSVVSQSGAYGGHLLNAARAANIGLSTIAMTGNEGDLTLGDMVRLLVDDPNTGVIALYAEGINDGEGLVEALQAARSARKPVVMMKVGRSDVGSAAARSHTASIAGNDAVVDAVLNELGVVRARTTEELLDIVRLAARGVYPVANTLGVITVSGGAGVIISDAAEDLGLSLPEMPRAAQEKLLKLLPFCAPRNPVDTTAQFVNDLSLIEPFAETMVGEGGYQAVLGFFTYAGATPSVAPRLREQLAAVRARHPDRLYVLVLQGPGDVLRAYEEDGFTVFEDPTRAVVAIGAMSRFGRAFAQAPRAAPQALPPVVLPADTPNELQAKRLLAGAGIVNAPERACAQPEDAVAAAREIGFPVVLKILSPDILHKSDIGGVLLNVGDEEAVRAGFATLLARAHEAAPQARLEGVLVARQITQGVECVMGIQRDAVFGPVAMFGMGGVFVEILNDVVLHRCPFDESVAEQMIRSIRSSSLLLGARGRPLADIAALAKMLSKLSQFAVAAGPRLLSIDLNPVFAMPDGEGAFAADAVIELAAPTKNG</sequence>
<keyword evidence="5" id="KW-1185">Reference proteome</keyword>
<dbReference type="Pfam" id="PF13607">
    <property type="entry name" value="Succ_CoA_lig"/>
    <property type="match status" value="1"/>
</dbReference>
<evidence type="ECO:0000259" key="3">
    <source>
        <dbReference type="PROSITE" id="PS50975"/>
    </source>
</evidence>
<dbReference type="InterPro" id="IPR016102">
    <property type="entry name" value="Succinyl-CoA_synth-like"/>
</dbReference>
<dbReference type="Proteomes" id="UP000494119">
    <property type="component" value="Unassembled WGS sequence"/>
</dbReference>
<dbReference type="GO" id="GO:0005524">
    <property type="term" value="F:ATP binding"/>
    <property type="evidence" value="ECO:0007669"/>
    <property type="project" value="UniProtKB-UniRule"/>
</dbReference>
<dbReference type="FunFam" id="3.30.1490.20:FF:000020">
    <property type="entry name" value="Protein lysine acetyltransferase"/>
    <property type="match status" value="1"/>
</dbReference>